<dbReference type="EMBL" id="JBHSFN010000009">
    <property type="protein sequence ID" value="MFC4587597.1"/>
    <property type="molecule type" value="Genomic_DNA"/>
</dbReference>
<accession>A0ABV9EDG4</accession>
<sequence>MLESSDEDLVLDRLIHEPGRLAIMTVLSSVAAADFVFLQRATRLTKGNLSSHLAKLEEAGLVEIEKKFVGKRPNTNVGLTPAGRERVARHWDQLERLRALSRTVVLPQDPASPRPLGGEVSGTA</sequence>
<dbReference type="PANTHER" id="PTHR37318">
    <property type="entry name" value="BSL7504 PROTEIN"/>
    <property type="match status" value="1"/>
</dbReference>
<gene>
    <name evidence="2" type="ORF">ACFO8L_15995</name>
</gene>
<reference evidence="3" key="1">
    <citation type="journal article" date="2019" name="Int. J. Syst. Evol. Microbiol.">
        <title>The Global Catalogue of Microorganisms (GCM) 10K type strain sequencing project: providing services to taxonomists for standard genome sequencing and annotation.</title>
        <authorList>
            <consortium name="The Broad Institute Genomics Platform"/>
            <consortium name="The Broad Institute Genome Sequencing Center for Infectious Disease"/>
            <person name="Wu L."/>
            <person name="Ma J."/>
        </authorList>
    </citation>
    <scope>NUCLEOTIDE SEQUENCE [LARGE SCALE GENOMIC DNA]</scope>
    <source>
        <strain evidence="3">CCUG 49560</strain>
    </source>
</reference>
<name>A0ABV9EDG4_9ACTN</name>
<comment type="caution">
    <text evidence="2">The sequence shown here is derived from an EMBL/GenBank/DDBJ whole genome shotgun (WGS) entry which is preliminary data.</text>
</comment>
<dbReference type="InterPro" id="IPR027395">
    <property type="entry name" value="WH_DNA-bd_dom"/>
</dbReference>
<keyword evidence="3" id="KW-1185">Reference proteome</keyword>
<organism evidence="2 3">
    <name type="scientific">Sphaerisporangium corydalis</name>
    <dbReference type="NCBI Taxonomy" id="1441875"/>
    <lineage>
        <taxon>Bacteria</taxon>
        <taxon>Bacillati</taxon>
        <taxon>Actinomycetota</taxon>
        <taxon>Actinomycetes</taxon>
        <taxon>Streptosporangiales</taxon>
        <taxon>Streptosporangiaceae</taxon>
        <taxon>Sphaerisporangium</taxon>
    </lineage>
</organism>
<dbReference type="Proteomes" id="UP001595891">
    <property type="component" value="Unassembled WGS sequence"/>
</dbReference>
<dbReference type="RefSeq" id="WP_262840522.1">
    <property type="nucleotide sequence ID" value="NZ_JANZYP010000001.1"/>
</dbReference>
<dbReference type="InterPro" id="IPR036390">
    <property type="entry name" value="WH_DNA-bd_sf"/>
</dbReference>
<dbReference type="SUPFAM" id="SSF46785">
    <property type="entry name" value="Winged helix' DNA-binding domain"/>
    <property type="match status" value="1"/>
</dbReference>
<dbReference type="Pfam" id="PF13601">
    <property type="entry name" value="HTH_34"/>
    <property type="match status" value="1"/>
</dbReference>
<proteinExistence type="predicted"/>
<evidence type="ECO:0000313" key="3">
    <source>
        <dbReference type="Proteomes" id="UP001595891"/>
    </source>
</evidence>
<evidence type="ECO:0000313" key="2">
    <source>
        <dbReference type="EMBL" id="MFC4587597.1"/>
    </source>
</evidence>
<protein>
    <submittedName>
        <fullName evidence="2">Winged helix-turn-helix domain-containing protein</fullName>
    </submittedName>
</protein>
<evidence type="ECO:0000259" key="1">
    <source>
        <dbReference type="Pfam" id="PF13601"/>
    </source>
</evidence>
<dbReference type="InterPro" id="IPR036388">
    <property type="entry name" value="WH-like_DNA-bd_sf"/>
</dbReference>
<dbReference type="Gene3D" id="1.10.10.10">
    <property type="entry name" value="Winged helix-like DNA-binding domain superfamily/Winged helix DNA-binding domain"/>
    <property type="match status" value="1"/>
</dbReference>
<feature type="domain" description="Winged helix DNA-binding" evidence="1">
    <location>
        <begin position="20"/>
        <end position="97"/>
    </location>
</feature>
<dbReference type="PANTHER" id="PTHR37318:SF1">
    <property type="entry name" value="BSL7504 PROTEIN"/>
    <property type="match status" value="1"/>
</dbReference>